<dbReference type="Gene3D" id="2.40.160.20">
    <property type="match status" value="1"/>
</dbReference>
<dbReference type="AlphaFoldDB" id="A0A177Y2K5"/>
<name>A0A177Y2K5_9VIBR</name>
<feature type="domain" description="Outer membrane protein beta-barrel" evidence="3">
    <location>
        <begin position="5"/>
        <end position="183"/>
    </location>
</feature>
<protein>
    <recommendedName>
        <fullName evidence="3">Outer membrane protein beta-barrel domain-containing protein</fullName>
    </recommendedName>
</protein>
<accession>A0A177Y2K5</accession>
<dbReference type="Pfam" id="PF13505">
    <property type="entry name" value="OMP_b-brl"/>
    <property type="match status" value="1"/>
</dbReference>
<keyword evidence="1 2" id="KW-0732">Signal</keyword>
<reference evidence="4 5" key="1">
    <citation type="journal article" date="2016" name="Syst. Appl. Microbiol.">
        <title>Vibrio bivalvicida sp. nov., a novel larval pathogen for bivalve molluscs reared in a hatchery.</title>
        <authorList>
            <person name="Dubert J."/>
            <person name="Romalde J.L."/>
            <person name="Prado S."/>
            <person name="Barja J.L."/>
        </authorList>
    </citation>
    <scope>NUCLEOTIDE SEQUENCE [LARGE SCALE GENOMIC DNA]</scope>
    <source>
        <strain evidence="4 5">605</strain>
    </source>
</reference>
<evidence type="ECO:0000256" key="1">
    <source>
        <dbReference type="ARBA" id="ARBA00022729"/>
    </source>
</evidence>
<dbReference type="InterPro" id="IPR027385">
    <property type="entry name" value="Beta-barrel_OMP"/>
</dbReference>
<sequence length="204" mass="21691">MKKVILLAALISLPTYAAQKVEGFYIGAGIGDTSYDDDGFGKSVTNGTTSTEIDGASFKLIGGYQFNQIAAIEAQYTKYGTANTKLSNTKALTMDSESLMVAANLGYTFDNGLRPYGVIGAGIVSWDVRNAGATNYLVNKSSSTFAVRAGLGLEYAPAMFDGWAVRAGYEVDAFEAEVEDSLTKKTSSHTLGMGSFYVGSTYKF</sequence>
<gene>
    <name evidence="4" type="ORF">APB76_07075</name>
</gene>
<comment type="caution">
    <text evidence="4">The sequence shown here is derived from an EMBL/GenBank/DDBJ whole genome shotgun (WGS) entry which is preliminary data.</text>
</comment>
<dbReference type="InterPro" id="IPR011250">
    <property type="entry name" value="OMP/PagP_B-barrel"/>
</dbReference>
<evidence type="ECO:0000256" key="2">
    <source>
        <dbReference type="SAM" id="SignalP"/>
    </source>
</evidence>
<feature type="chain" id="PRO_5008079384" description="Outer membrane protein beta-barrel domain-containing protein" evidence="2">
    <location>
        <begin position="18"/>
        <end position="204"/>
    </location>
</feature>
<organism evidence="4 5">
    <name type="scientific">Vibrio bivalvicida</name>
    <dbReference type="NCBI Taxonomy" id="1276888"/>
    <lineage>
        <taxon>Bacteria</taxon>
        <taxon>Pseudomonadati</taxon>
        <taxon>Pseudomonadota</taxon>
        <taxon>Gammaproteobacteria</taxon>
        <taxon>Vibrionales</taxon>
        <taxon>Vibrionaceae</taxon>
        <taxon>Vibrio</taxon>
        <taxon>Vibrio oreintalis group</taxon>
    </lineage>
</organism>
<feature type="signal peptide" evidence="2">
    <location>
        <begin position="1"/>
        <end position="17"/>
    </location>
</feature>
<dbReference type="SUPFAM" id="SSF56925">
    <property type="entry name" value="OMPA-like"/>
    <property type="match status" value="1"/>
</dbReference>
<proteinExistence type="predicted"/>
<dbReference type="RefSeq" id="WP_054960980.1">
    <property type="nucleotide sequence ID" value="NZ_LLEI02000021.1"/>
</dbReference>
<dbReference type="Proteomes" id="UP000078406">
    <property type="component" value="Unassembled WGS sequence"/>
</dbReference>
<evidence type="ECO:0000259" key="3">
    <source>
        <dbReference type="Pfam" id="PF13505"/>
    </source>
</evidence>
<evidence type="ECO:0000313" key="5">
    <source>
        <dbReference type="Proteomes" id="UP000078406"/>
    </source>
</evidence>
<dbReference type="EMBL" id="LLEI02000021">
    <property type="protein sequence ID" value="OAJ95037.1"/>
    <property type="molecule type" value="Genomic_DNA"/>
</dbReference>
<evidence type="ECO:0000313" key="4">
    <source>
        <dbReference type="EMBL" id="OAJ95037.1"/>
    </source>
</evidence>